<dbReference type="EMBL" id="JANJYI010000006">
    <property type="protein sequence ID" value="KAK2646793.1"/>
    <property type="molecule type" value="Genomic_DNA"/>
</dbReference>
<reference evidence="1" key="1">
    <citation type="journal article" date="2023" name="Plant J.">
        <title>Genome sequences and population genomics provide insights into the demographic history, inbreeding, and mutation load of two 'living fossil' tree species of Dipteronia.</title>
        <authorList>
            <person name="Feng Y."/>
            <person name="Comes H.P."/>
            <person name="Chen J."/>
            <person name="Zhu S."/>
            <person name="Lu R."/>
            <person name="Zhang X."/>
            <person name="Li P."/>
            <person name="Qiu J."/>
            <person name="Olsen K.M."/>
            <person name="Qiu Y."/>
        </authorList>
    </citation>
    <scope>NUCLEOTIDE SEQUENCE</scope>
    <source>
        <strain evidence="1">KIB01</strain>
    </source>
</reference>
<feature type="non-terminal residue" evidence="1">
    <location>
        <position position="123"/>
    </location>
</feature>
<dbReference type="AlphaFoldDB" id="A0AAD9U3F0"/>
<protein>
    <submittedName>
        <fullName evidence="1">Uncharacterized protein</fullName>
    </submittedName>
</protein>
<gene>
    <name evidence="1" type="ORF">Ddye_021988</name>
</gene>
<keyword evidence="2" id="KW-1185">Reference proteome</keyword>
<evidence type="ECO:0000313" key="2">
    <source>
        <dbReference type="Proteomes" id="UP001280121"/>
    </source>
</evidence>
<dbReference type="Proteomes" id="UP001280121">
    <property type="component" value="Unassembled WGS sequence"/>
</dbReference>
<organism evidence="1 2">
    <name type="scientific">Dipteronia dyeriana</name>
    <dbReference type="NCBI Taxonomy" id="168575"/>
    <lineage>
        <taxon>Eukaryota</taxon>
        <taxon>Viridiplantae</taxon>
        <taxon>Streptophyta</taxon>
        <taxon>Embryophyta</taxon>
        <taxon>Tracheophyta</taxon>
        <taxon>Spermatophyta</taxon>
        <taxon>Magnoliopsida</taxon>
        <taxon>eudicotyledons</taxon>
        <taxon>Gunneridae</taxon>
        <taxon>Pentapetalae</taxon>
        <taxon>rosids</taxon>
        <taxon>malvids</taxon>
        <taxon>Sapindales</taxon>
        <taxon>Sapindaceae</taxon>
        <taxon>Hippocastanoideae</taxon>
        <taxon>Acereae</taxon>
        <taxon>Dipteronia</taxon>
    </lineage>
</organism>
<proteinExistence type="predicted"/>
<accession>A0AAD9U3F0</accession>
<comment type="caution">
    <text evidence="1">The sequence shown here is derived from an EMBL/GenBank/DDBJ whole genome shotgun (WGS) entry which is preliminary data.</text>
</comment>
<sequence>MEGVADYFEKFYKNVEWRRPTIRGLPLKKLSIMERELLEKKFCTEGVWATLSSCEANKSLGLDGFNLNFIKSNWDVVQEDFMKFRDDFHRDGSVVKRFKSTFIALIPKCVKPKHMKDFRPISL</sequence>
<evidence type="ECO:0000313" key="1">
    <source>
        <dbReference type="EMBL" id="KAK2646793.1"/>
    </source>
</evidence>
<name>A0AAD9U3F0_9ROSI</name>